<evidence type="ECO:0000313" key="3">
    <source>
        <dbReference type="Proteomes" id="UP001314170"/>
    </source>
</evidence>
<dbReference type="CDD" id="cd22152">
    <property type="entry name" value="F-box_AtAFR-like"/>
    <property type="match status" value="1"/>
</dbReference>
<dbReference type="EMBL" id="CAWUPB010001197">
    <property type="protein sequence ID" value="CAK7356644.1"/>
    <property type="molecule type" value="Genomic_DNA"/>
</dbReference>
<dbReference type="PANTHER" id="PTHR46407">
    <property type="entry name" value="OS02G0208700 PROTEIN"/>
    <property type="match status" value="1"/>
</dbReference>
<dbReference type="Gene3D" id="2.120.10.80">
    <property type="entry name" value="Kelch-type beta propeller"/>
    <property type="match status" value="1"/>
</dbReference>
<dbReference type="PANTHER" id="PTHR46407:SF3">
    <property type="entry name" value="OS02G0208700 PROTEIN"/>
    <property type="match status" value="1"/>
</dbReference>
<dbReference type="Gene3D" id="1.20.1280.50">
    <property type="match status" value="1"/>
</dbReference>
<evidence type="ECO:0000259" key="1">
    <source>
        <dbReference type="Pfam" id="PF00646"/>
    </source>
</evidence>
<dbReference type="InterPro" id="IPR044595">
    <property type="entry name" value="KMD1-4"/>
</dbReference>
<proteinExistence type="predicted"/>
<dbReference type="Pfam" id="PF00646">
    <property type="entry name" value="F-box"/>
    <property type="match status" value="1"/>
</dbReference>
<feature type="domain" description="F-box" evidence="1">
    <location>
        <begin position="5"/>
        <end position="46"/>
    </location>
</feature>
<dbReference type="InterPro" id="IPR015915">
    <property type="entry name" value="Kelch-typ_b-propeller"/>
</dbReference>
<dbReference type="Pfam" id="PF01344">
    <property type="entry name" value="Kelch_1"/>
    <property type="match status" value="2"/>
</dbReference>
<dbReference type="SUPFAM" id="SSF117281">
    <property type="entry name" value="Kelch motif"/>
    <property type="match status" value="1"/>
</dbReference>
<protein>
    <recommendedName>
        <fullName evidence="1">F-box domain-containing protein</fullName>
    </recommendedName>
</protein>
<dbReference type="InterPro" id="IPR006652">
    <property type="entry name" value="Kelch_1"/>
</dbReference>
<dbReference type="GO" id="GO:0080037">
    <property type="term" value="P:negative regulation of cytokinin-activated signaling pathway"/>
    <property type="evidence" value="ECO:0007669"/>
    <property type="project" value="InterPro"/>
</dbReference>
<sequence>MAQLIPSLPNDIATECLIRLPLQQFPAATLVCEDWKHEIESPEFFRSRKATGHGQPVLVMVQAKVDEETECSHEKNLSTPIYRLAFCDLKTGTWGELQPIPEFSKGLPMFCRLAVVGLNLMVIGGWDPETCKVSNAVFIYSFVSATWRRGADMPGVKRSFFGCASDFNGKKAYVAGGHDEEKNALTSVLEYDVAKDEWVKLPDMARERDECNAAFHSGKLHVIGGYSTEAQGVFEGSFETFDFVEWIQVQESFLGPNMSPKTCVADGNGRFYTCQGGEMAAYEDDSWRKIVELPADMGAADGVVMTGQNKLLVIGSGNDDPRTYHELDLERCIWRKLEAPKQYLGHVQSICFVEV</sequence>
<evidence type="ECO:0000313" key="2">
    <source>
        <dbReference type="EMBL" id="CAK7356644.1"/>
    </source>
</evidence>
<dbReference type="SUPFAM" id="SSF81383">
    <property type="entry name" value="F-box domain"/>
    <property type="match status" value="1"/>
</dbReference>
<accession>A0AAV1SV98</accession>
<dbReference type="InterPro" id="IPR001810">
    <property type="entry name" value="F-box_dom"/>
</dbReference>
<dbReference type="Proteomes" id="UP001314170">
    <property type="component" value="Unassembled WGS sequence"/>
</dbReference>
<dbReference type="GO" id="GO:2000762">
    <property type="term" value="P:regulation of phenylpropanoid metabolic process"/>
    <property type="evidence" value="ECO:0007669"/>
    <property type="project" value="InterPro"/>
</dbReference>
<name>A0AAV1SV98_9ROSI</name>
<dbReference type="InterPro" id="IPR036047">
    <property type="entry name" value="F-box-like_dom_sf"/>
</dbReference>
<gene>
    <name evidence="2" type="ORF">DCAF_LOCUS26918</name>
</gene>
<keyword evidence="3" id="KW-1185">Reference proteome</keyword>
<dbReference type="AlphaFoldDB" id="A0AAV1SV98"/>
<dbReference type="SMART" id="SM00612">
    <property type="entry name" value="Kelch"/>
    <property type="match status" value="2"/>
</dbReference>
<comment type="caution">
    <text evidence="2">The sequence shown here is derived from an EMBL/GenBank/DDBJ whole genome shotgun (WGS) entry which is preliminary data.</text>
</comment>
<reference evidence="2 3" key="1">
    <citation type="submission" date="2024-01" db="EMBL/GenBank/DDBJ databases">
        <authorList>
            <person name="Waweru B."/>
        </authorList>
    </citation>
    <scope>NUCLEOTIDE SEQUENCE [LARGE SCALE GENOMIC DNA]</scope>
</reference>
<organism evidence="2 3">
    <name type="scientific">Dovyalis caffra</name>
    <dbReference type="NCBI Taxonomy" id="77055"/>
    <lineage>
        <taxon>Eukaryota</taxon>
        <taxon>Viridiplantae</taxon>
        <taxon>Streptophyta</taxon>
        <taxon>Embryophyta</taxon>
        <taxon>Tracheophyta</taxon>
        <taxon>Spermatophyta</taxon>
        <taxon>Magnoliopsida</taxon>
        <taxon>eudicotyledons</taxon>
        <taxon>Gunneridae</taxon>
        <taxon>Pentapetalae</taxon>
        <taxon>rosids</taxon>
        <taxon>fabids</taxon>
        <taxon>Malpighiales</taxon>
        <taxon>Salicaceae</taxon>
        <taxon>Flacourtieae</taxon>
        <taxon>Dovyalis</taxon>
    </lineage>
</organism>